<evidence type="ECO:0000256" key="6">
    <source>
        <dbReference type="PROSITE-ProRule" id="PRU10010"/>
    </source>
</evidence>
<evidence type="ECO:0000256" key="1">
    <source>
        <dbReference type="ARBA" id="ARBA00022571"/>
    </source>
</evidence>
<keyword evidence="3 5" id="KW-0521">NADP</keyword>
<evidence type="ECO:0000313" key="9">
    <source>
        <dbReference type="Proteomes" id="UP000604381"/>
    </source>
</evidence>
<dbReference type="Pfam" id="PF22698">
    <property type="entry name" value="Semialdhyde_dhC_1"/>
    <property type="match status" value="1"/>
</dbReference>
<dbReference type="HAMAP" id="MF_00150">
    <property type="entry name" value="ArgC_type1"/>
    <property type="match status" value="1"/>
</dbReference>
<comment type="subcellular location">
    <subcellularLocation>
        <location evidence="5">Cytoplasm</location>
    </subcellularLocation>
</comment>
<dbReference type="CDD" id="cd17895">
    <property type="entry name" value="AGPR_1_N"/>
    <property type="match status" value="1"/>
</dbReference>
<dbReference type="GO" id="GO:0006526">
    <property type="term" value="P:L-arginine biosynthetic process"/>
    <property type="evidence" value="ECO:0007669"/>
    <property type="project" value="UniProtKB-UniRule"/>
</dbReference>
<dbReference type="InterPro" id="IPR036291">
    <property type="entry name" value="NAD(P)-bd_dom_sf"/>
</dbReference>
<reference evidence="8" key="1">
    <citation type="submission" date="2020-10" db="EMBL/GenBank/DDBJ databases">
        <title>An improved Amphimedon queenslandica hologenome assembly reveals how three proteobacterial symbionts can extend the metabolic phenotypic of their marine sponge host.</title>
        <authorList>
            <person name="Degnan B."/>
            <person name="Degnan S."/>
            <person name="Xiang X."/>
        </authorList>
    </citation>
    <scope>NUCLEOTIDE SEQUENCE</scope>
    <source>
        <strain evidence="8">AqS2</strain>
    </source>
</reference>
<dbReference type="InterPro" id="IPR050085">
    <property type="entry name" value="AGPR"/>
</dbReference>
<sequence length="347" mass="34898">MGGETARSHSNMSSSIQAAIIGARGYVGGELLHCLARHPQVGGVIPCSASAAGSPVAEAHPRLAGSELKFAAAVPADAQVDAVFFATPPRVAMAEAGRWLAAGAKVFDCSPDFRLKDLGVWEKWYGEGHASPELAAKSVYGLVEHAREEIAGADLVAVPGCYATAIQLAAVPVARALAAAGQEVSIVADCVSGTSGAGRSAGRDELLLAEAGGNYQAYALAGHRHSAEILQGLAAHAACPGAALRFVPHLLPLPRGMFATLHFIGAAEVDVHAALAAAYKDEALVEVLAAGRSPQLAAVTGTARAQLGAAGSVGLCAIDNLGKGAAGQAVQACNVAFGFSETAGLPC</sequence>
<protein>
    <recommendedName>
        <fullName evidence="5">N-acetyl-gamma-glutamyl-phosphate reductase</fullName>
        <shortName evidence="5">AGPR</shortName>
        <ecNumber evidence="5">1.2.1.38</ecNumber>
    </recommendedName>
    <alternativeName>
        <fullName evidence="5">N-acetyl-glutamate semialdehyde dehydrogenase</fullName>
        <shortName evidence="5">NAGSA dehydrogenase</shortName>
    </alternativeName>
</protein>
<evidence type="ECO:0000259" key="7">
    <source>
        <dbReference type="SMART" id="SM00859"/>
    </source>
</evidence>
<comment type="pathway">
    <text evidence="5">Amino-acid biosynthesis; L-arginine biosynthesis; N(2)-acetyl-L-ornithine from L-glutamate: step 3/4.</text>
</comment>
<keyword evidence="5" id="KW-0963">Cytoplasm</keyword>
<accession>A0A930Y348</accession>
<dbReference type="PANTHER" id="PTHR32338">
    <property type="entry name" value="N-ACETYL-GAMMA-GLUTAMYL-PHOSPHATE REDUCTASE, CHLOROPLASTIC-RELATED-RELATED"/>
    <property type="match status" value="1"/>
</dbReference>
<dbReference type="InterPro" id="IPR000706">
    <property type="entry name" value="AGPR_type-1"/>
</dbReference>
<dbReference type="Proteomes" id="UP000604381">
    <property type="component" value="Unassembled WGS sequence"/>
</dbReference>
<dbReference type="EMBL" id="JADHEI010000044">
    <property type="protein sequence ID" value="MBF2735566.1"/>
    <property type="molecule type" value="Genomic_DNA"/>
</dbReference>
<dbReference type="SUPFAM" id="SSF55347">
    <property type="entry name" value="Glyceraldehyde-3-phosphate dehydrogenase-like, C-terminal domain"/>
    <property type="match status" value="1"/>
</dbReference>
<dbReference type="Gene3D" id="3.30.360.10">
    <property type="entry name" value="Dihydrodipicolinate Reductase, domain 2"/>
    <property type="match status" value="1"/>
</dbReference>
<dbReference type="GO" id="GO:0051287">
    <property type="term" value="F:NAD binding"/>
    <property type="evidence" value="ECO:0007669"/>
    <property type="project" value="InterPro"/>
</dbReference>
<comment type="catalytic activity">
    <reaction evidence="5">
        <text>N-acetyl-L-glutamate 5-semialdehyde + phosphate + NADP(+) = N-acetyl-L-glutamyl 5-phosphate + NADPH + H(+)</text>
        <dbReference type="Rhea" id="RHEA:21588"/>
        <dbReference type="ChEBI" id="CHEBI:15378"/>
        <dbReference type="ChEBI" id="CHEBI:29123"/>
        <dbReference type="ChEBI" id="CHEBI:43474"/>
        <dbReference type="ChEBI" id="CHEBI:57783"/>
        <dbReference type="ChEBI" id="CHEBI:57936"/>
        <dbReference type="ChEBI" id="CHEBI:58349"/>
        <dbReference type="EC" id="1.2.1.38"/>
    </reaction>
</comment>
<dbReference type="AlphaFoldDB" id="A0A930Y348"/>
<feature type="domain" description="Semialdehyde dehydrogenase NAD-binding" evidence="7">
    <location>
        <begin position="17"/>
        <end position="153"/>
    </location>
</feature>
<feature type="active site" evidence="5 6">
    <location>
        <position position="161"/>
    </location>
</feature>
<dbReference type="PANTHER" id="PTHR32338:SF10">
    <property type="entry name" value="N-ACETYL-GAMMA-GLUTAMYL-PHOSPHATE REDUCTASE, CHLOROPLASTIC-RELATED"/>
    <property type="match status" value="1"/>
</dbReference>
<evidence type="ECO:0000256" key="2">
    <source>
        <dbReference type="ARBA" id="ARBA00022605"/>
    </source>
</evidence>
<name>A0A930Y348_9GAMM</name>
<dbReference type="NCBIfam" id="TIGR01850">
    <property type="entry name" value="argC"/>
    <property type="match status" value="1"/>
</dbReference>
<evidence type="ECO:0000313" key="8">
    <source>
        <dbReference type="EMBL" id="MBF2735566.1"/>
    </source>
</evidence>
<keyword evidence="2 5" id="KW-0028">Amino-acid biosynthesis</keyword>
<dbReference type="InterPro" id="IPR023013">
    <property type="entry name" value="AGPR_AS"/>
</dbReference>
<dbReference type="Pfam" id="PF01118">
    <property type="entry name" value="Semialdhyde_dh"/>
    <property type="match status" value="1"/>
</dbReference>
<dbReference type="InterPro" id="IPR000534">
    <property type="entry name" value="Semialdehyde_DH_NAD-bd"/>
</dbReference>
<dbReference type="InterPro" id="IPR058924">
    <property type="entry name" value="AGPR_dimerisation_dom"/>
</dbReference>
<dbReference type="SMART" id="SM00859">
    <property type="entry name" value="Semialdhyde_dh"/>
    <property type="match status" value="1"/>
</dbReference>
<organism evidence="8 9">
    <name type="scientific">Candidatus Amphirhobacter heronislandensis</name>
    <dbReference type="NCBI Taxonomy" id="1732024"/>
    <lineage>
        <taxon>Bacteria</taxon>
        <taxon>Pseudomonadati</taxon>
        <taxon>Pseudomonadota</taxon>
        <taxon>Gammaproteobacteria</taxon>
        <taxon>Candidatus Tethybacterales</taxon>
        <taxon>Candidatus Tethybacteraceae</taxon>
        <taxon>Candidatus Amphirhobacter</taxon>
    </lineage>
</organism>
<evidence type="ECO:0000256" key="5">
    <source>
        <dbReference type="HAMAP-Rule" id="MF_00150"/>
    </source>
</evidence>
<dbReference type="GO" id="GO:0070401">
    <property type="term" value="F:NADP+ binding"/>
    <property type="evidence" value="ECO:0007669"/>
    <property type="project" value="InterPro"/>
</dbReference>
<gene>
    <name evidence="5 8" type="primary">argC</name>
    <name evidence="8" type="ORF">ISN26_05765</name>
</gene>
<proteinExistence type="inferred from homology"/>
<dbReference type="GO" id="GO:0003942">
    <property type="term" value="F:N-acetyl-gamma-glutamyl-phosphate reductase activity"/>
    <property type="evidence" value="ECO:0007669"/>
    <property type="project" value="UniProtKB-UniRule"/>
</dbReference>
<dbReference type="GO" id="GO:0005737">
    <property type="term" value="C:cytoplasm"/>
    <property type="evidence" value="ECO:0007669"/>
    <property type="project" value="UniProtKB-SubCell"/>
</dbReference>
<evidence type="ECO:0000256" key="3">
    <source>
        <dbReference type="ARBA" id="ARBA00022857"/>
    </source>
</evidence>
<comment type="caution">
    <text evidence="8">The sequence shown here is derived from an EMBL/GenBank/DDBJ whole genome shotgun (WGS) entry which is preliminary data.</text>
</comment>
<comment type="function">
    <text evidence="5">Catalyzes the NADPH-dependent reduction of N-acetyl-5-glutamyl phosphate to yield N-acetyl-L-glutamate 5-semialdehyde.</text>
</comment>
<comment type="similarity">
    <text evidence="5">Belongs to the NAGSA dehydrogenase family. Type 1 subfamily.</text>
</comment>
<dbReference type="EC" id="1.2.1.38" evidence="5"/>
<dbReference type="Gene3D" id="3.40.50.720">
    <property type="entry name" value="NAD(P)-binding Rossmann-like Domain"/>
    <property type="match status" value="1"/>
</dbReference>
<keyword evidence="4 5" id="KW-0560">Oxidoreductase</keyword>
<evidence type="ECO:0000256" key="4">
    <source>
        <dbReference type="ARBA" id="ARBA00023002"/>
    </source>
</evidence>
<dbReference type="PROSITE" id="PS01224">
    <property type="entry name" value="ARGC"/>
    <property type="match status" value="1"/>
</dbReference>
<keyword evidence="9" id="KW-1185">Reference proteome</keyword>
<keyword evidence="1 5" id="KW-0055">Arginine biosynthesis</keyword>
<dbReference type="SUPFAM" id="SSF51735">
    <property type="entry name" value="NAD(P)-binding Rossmann-fold domains"/>
    <property type="match status" value="1"/>
</dbReference>